<dbReference type="Proteomes" id="UP000268321">
    <property type="component" value="Unassembled WGS sequence"/>
</dbReference>
<protein>
    <recommendedName>
        <fullName evidence="9">BZIP domain-containing protein</fullName>
    </recommendedName>
</protein>
<evidence type="ECO:0000313" key="10">
    <source>
        <dbReference type="EMBL" id="RKP30690.1"/>
    </source>
</evidence>
<dbReference type="GO" id="GO:0005634">
    <property type="term" value="C:nucleus"/>
    <property type="evidence" value="ECO:0007669"/>
    <property type="project" value="UniProtKB-SubCell"/>
</dbReference>
<dbReference type="PANTHER" id="PTHR46714">
    <property type="entry name" value="TRANSCRIPTIONAL ACTIVATOR HAC1"/>
    <property type="match status" value="1"/>
</dbReference>
<keyword evidence="3" id="KW-0805">Transcription regulation</keyword>
<dbReference type="InterPro" id="IPR004827">
    <property type="entry name" value="bZIP"/>
</dbReference>
<dbReference type="PROSITE" id="PS00036">
    <property type="entry name" value="BZIP_BASIC"/>
    <property type="match status" value="1"/>
</dbReference>
<keyword evidence="6" id="KW-0834">Unfolded protein response</keyword>
<comment type="similarity">
    <text evidence="2">Belongs to the bZIP family.</text>
</comment>
<dbReference type="GO" id="GO:0045944">
    <property type="term" value="P:positive regulation of transcription by RNA polymerase II"/>
    <property type="evidence" value="ECO:0007669"/>
    <property type="project" value="InterPro"/>
</dbReference>
<feature type="region of interest" description="Disordered" evidence="8">
    <location>
        <begin position="120"/>
        <end position="141"/>
    </location>
</feature>
<evidence type="ECO:0000256" key="3">
    <source>
        <dbReference type="ARBA" id="ARBA00023015"/>
    </source>
</evidence>
<dbReference type="InterPro" id="IPR044280">
    <property type="entry name" value="Hac1/HY5"/>
</dbReference>
<dbReference type="GO" id="GO:0006986">
    <property type="term" value="P:response to unfolded protein"/>
    <property type="evidence" value="ECO:0007669"/>
    <property type="project" value="UniProtKB-KW"/>
</dbReference>
<comment type="subcellular location">
    <subcellularLocation>
        <location evidence="1">Nucleus</location>
    </subcellularLocation>
</comment>
<evidence type="ECO:0000256" key="1">
    <source>
        <dbReference type="ARBA" id="ARBA00004123"/>
    </source>
</evidence>
<keyword evidence="11" id="KW-1185">Reference proteome</keyword>
<keyword evidence="7" id="KW-0539">Nucleus</keyword>
<accession>A0A4P9ZFE8</accession>
<reference evidence="11" key="1">
    <citation type="journal article" date="2018" name="Nat. Microbiol.">
        <title>Leveraging single-cell genomics to expand the fungal tree of life.</title>
        <authorList>
            <person name="Ahrendt S.R."/>
            <person name="Quandt C.A."/>
            <person name="Ciobanu D."/>
            <person name="Clum A."/>
            <person name="Salamov A."/>
            <person name="Andreopoulos B."/>
            <person name="Cheng J.F."/>
            <person name="Woyke T."/>
            <person name="Pelin A."/>
            <person name="Henrissat B."/>
            <person name="Reynolds N.K."/>
            <person name="Benny G.L."/>
            <person name="Smith M.E."/>
            <person name="James T.Y."/>
            <person name="Grigoriev I.V."/>
        </authorList>
    </citation>
    <scope>NUCLEOTIDE SEQUENCE [LARGE SCALE GENOMIC DNA]</scope>
    <source>
        <strain evidence="11">Baker2002</strain>
    </source>
</reference>
<dbReference type="GO" id="GO:0000981">
    <property type="term" value="F:DNA-binding transcription factor activity, RNA polymerase II-specific"/>
    <property type="evidence" value="ECO:0007669"/>
    <property type="project" value="InterPro"/>
</dbReference>
<keyword evidence="4" id="KW-0238">DNA-binding</keyword>
<evidence type="ECO:0000256" key="4">
    <source>
        <dbReference type="ARBA" id="ARBA00023125"/>
    </source>
</evidence>
<organism evidence="10 11">
    <name type="scientific">Metschnikowia bicuspidata</name>
    <dbReference type="NCBI Taxonomy" id="27322"/>
    <lineage>
        <taxon>Eukaryota</taxon>
        <taxon>Fungi</taxon>
        <taxon>Dikarya</taxon>
        <taxon>Ascomycota</taxon>
        <taxon>Saccharomycotina</taxon>
        <taxon>Pichiomycetes</taxon>
        <taxon>Metschnikowiaceae</taxon>
        <taxon>Metschnikowia</taxon>
    </lineage>
</organism>
<sequence>MSVSVDPNFKSTLPPRKRAKTQEEKEQRRMERILRNRRAAQALRERKRLHVESLEAYVLALERNYSILMRNIEKLSAGASSSILTSLEQPQDLTEVKANIPASSGCLALISAVSPCSSSDSNGQVPSFPSDGDMSDHEQPEVKLEPLSPALVSEKTGDQLHLCSIGSGAPDYMGNTTNYYSFLSPVSLHSPLDLTLKQEPQSSLASLPGLEFDHNEIVPLPASRLDYLAQNSEVILFPRAISA</sequence>
<dbReference type="SUPFAM" id="SSF57959">
    <property type="entry name" value="Leucine zipper domain"/>
    <property type="match status" value="1"/>
</dbReference>
<proteinExistence type="inferred from homology"/>
<evidence type="ECO:0000256" key="7">
    <source>
        <dbReference type="ARBA" id="ARBA00023242"/>
    </source>
</evidence>
<dbReference type="GO" id="GO:0003677">
    <property type="term" value="F:DNA binding"/>
    <property type="evidence" value="ECO:0007669"/>
    <property type="project" value="UniProtKB-KW"/>
</dbReference>
<feature type="compositionally biased region" description="Polar residues" evidence="8">
    <location>
        <begin position="1"/>
        <end position="11"/>
    </location>
</feature>
<dbReference type="Gene3D" id="1.20.5.170">
    <property type="match status" value="1"/>
</dbReference>
<keyword evidence="5" id="KW-0804">Transcription</keyword>
<dbReference type="InterPro" id="IPR046347">
    <property type="entry name" value="bZIP_sf"/>
</dbReference>
<evidence type="ECO:0000256" key="5">
    <source>
        <dbReference type="ARBA" id="ARBA00023163"/>
    </source>
</evidence>
<evidence type="ECO:0000256" key="8">
    <source>
        <dbReference type="SAM" id="MobiDB-lite"/>
    </source>
</evidence>
<evidence type="ECO:0000313" key="11">
    <source>
        <dbReference type="Proteomes" id="UP000268321"/>
    </source>
</evidence>
<evidence type="ECO:0000256" key="6">
    <source>
        <dbReference type="ARBA" id="ARBA00023230"/>
    </source>
</evidence>
<dbReference type="EMBL" id="ML004454">
    <property type="protein sequence ID" value="RKP30690.1"/>
    <property type="molecule type" value="Genomic_DNA"/>
</dbReference>
<dbReference type="PROSITE" id="PS50217">
    <property type="entry name" value="BZIP"/>
    <property type="match status" value="1"/>
</dbReference>
<dbReference type="AlphaFoldDB" id="A0A4P9ZFE8"/>
<dbReference type="PANTHER" id="PTHR46714:SF6">
    <property type="entry name" value="TRANSCRIPTIONAL ACTIVATOR HAC1"/>
    <property type="match status" value="1"/>
</dbReference>
<name>A0A4P9ZFE8_9ASCO</name>
<evidence type="ECO:0000259" key="9">
    <source>
        <dbReference type="PROSITE" id="PS50217"/>
    </source>
</evidence>
<feature type="region of interest" description="Disordered" evidence="8">
    <location>
        <begin position="1"/>
        <end position="29"/>
    </location>
</feature>
<feature type="compositionally biased region" description="Basic and acidic residues" evidence="8">
    <location>
        <begin position="20"/>
        <end position="29"/>
    </location>
</feature>
<evidence type="ECO:0000256" key="2">
    <source>
        <dbReference type="ARBA" id="ARBA00007163"/>
    </source>
</evidence>
<feature type="domain" description="BZIP" evidence="9">
    <location>
        <begin position="26"/>
        <end position="76"/>
    </location>
</feature>
<dbReference type="OrthoDB" id="674948at2759"/>
<gene>
    <name evidence="10" type="ORF">METBISCDRAFT_23119</name>
</gene>